<sequence length="843" mass="92523">MARLKAQVVTASESPEILHAAPAVNPNQVMENSSPSISSATSHTCPHCNSAFSDMALQDFNHHVASCRPEMVSDSSLSPPTEPNSPTVVYRYLKSLNAGTSGQNKFGVINGISVTGANATGALENDEEVDDGNDRLIRPYVDPKAAFDYYDRLGEREASVATAKNSQEPEDPKNGINGNRASSSEEKSEAPNRFPFPKFTPIEDFEQFLAAPEDMPYEVLYLRTDGVASVMADYQKEWDVIGKEIYAHESYVKAQAKDLAEQAKELEEEKAKVEDQKYLQIAEDFKAQLRLSRSDWDKFLEAFEKDHPKETDLLERLRSLRLPNFLAGVNKRQKAREPEPIKLADRPLTAERVTKEELNMDKRKRGRLIDPITFDDMKHADAYGFNYSSQPHHVGNQPQPTFKGDVKTRGEAEDEGRSRSRRNKAQKNYDADKSVTPETESDELPPKRIRKPRINPDVPVEVQPRPKTAPPSRSATPAVRTFPSGKRIGRPPTKSKLKDVQVPPPAAAAAPIVESEAAPRKLAPKQEVQLQHAAKSLVKKTHPAATQSTDVDTTQTTSVESSRPTTSSSTESKKRKRGADKPEPDTVIVDAPRNEPGPFRPPPAPVAPAPATTAAGRKRKAKEEEVDESTLDPEALEKLRKRKIKSAKLSESLRKRWQSGDMAGAMETRKATNAAKKAAKEAAAVGTASGSVPPAAPAIAPTPPAPKAIQPQPAALAMVATETPAPKRKQSNSKPATSAKATGSGKGIKRAPAPTLPPVRKPSTRARRPTRNAMGMDGADDYDDDDDEEEDEELQQQFKSEYDHYQALTSPGSPILLGKRARKTKMDLQAELFDDADEMDESY</sequence>
<feature type="region of interest" description="Disordered" evidence="2">
    <location>
        <begin position="385"/>
        <end position="633"/>
    </location>
</feature>
<feature type="compositionally biased region" description="Pro residues" evidence="2">
    <location>
        <begin position="694"/>
        <end position="706"/>
    </location>
</feature>
<dbReference type="OrthoDB" id="3538351at2759"/>
<dbReference type="RefSeq" id="XP_031866432.1">
    <property type="nucleotide sequence ID" value="XM_032017001.1"/>
</dbReference>
<feature type="region of interest" description="Disordered" evidence="2">
    <location>
        <begin position="660"/>
        <end position="816"/>
    </location>
</feature>
<feature type="compositionally biased region" description="Low complexity" evidence="2">
    <location>
        <begin position="544"/>
        <end position="570"/>
    </location>
</feature>
<dbReference type="AlphaFoldDB" id="A0A370TE14"/>
<feature type="compositionally biased region" description="Low complexity" evidence="2">
    <location>
        <begin position="707"/>
        <end position="717"/>
    </location>
</feature>
<feature type="compositionally biased region" description="Low complexity" evidence="2">
    <location>
        <begin position="671"/>
        <end position="684"/>
    </location>
</feature>
<keyword evidence="1" id="KW-0175">Coiled coil</keyword>
<reference evidence="3 4" key="1">
    <citation type="journal article" date="2018" name="IMA Fungus">
        <title>IMA Genome-F 9: Draft genome sequence of Annulohypoxylon stygium, Aspergillus mulundensis, Berkeleyomyces basicola (syn. Thielaviopsis basicola), Ceratocystis smalleyi, two Cercospora beticola strains, Coleophoma cylindrospora, Fusarium fracticaudum, Phialophora cf. hyalina, and Morchella septimelata.</title>
        <authorList>
            <person name="Wingfield B.D."/>
            <person name="Bills G.F."/>
            <person name="Dong Y."/>
            <person name="Huang W."/>
            <person name="Nel W.J."/>
            <person name="Swalarsk-Parry B.S."/>
            <person name="Vaghefi N."/>
            <person name="Wilken P.M."/>
            <person name="An Z."/>
            <person name="de Beer Z.W."/>
            <person name="De Vos L."/>
            <person name="Chen L."/>
            <person name="Duong T.A."/>
            <person name="Gao Y."/>
            <person name="Hammerbacher A."/>
            <person name="Kikkert J.R."/>
            <person name="Li Y."/>
            <person name="Li H."/>
            <person name="Li K."/>
            <person name="Li Q."/>
            <person name="Liu X."/>
            <person name="Ma X."/>
            <person name="Naidoo K."/>
            <person name="Pethybridge S.J."/>
            <person name="Sun J."/>
            <person name="Steenkamp E.T."/>
            <person name="van der Nest M.A."/>
            <person name="van Wyk S."/>
            <person name="Wingfield M.J."/>
            <person name="Xiong C."/>
            <person name="Yue Q."/>
            <person name="Zhang X."/>
        </authorList>
    </citation>
    <scope>NUCLEOTIDE SEQUENCE [LARGE SCALE GENOMIC DNA]</scope>
    <source>
        <strain evidence="3 4">BP 5553</strain>
    </source>
</reference>
<dbReference type="Proteomes" id="UP000254866">
    <property type="component" value="Unassembled WGS sequence"/>
</dbReference>
<dbReference type="GeneID" id="43601227"/>
<evidence type="ECO:0000256" key="1">
    <source>
        <dbReference type="SAM" id="Coils"/>
    </source>
</evidence>
<evidence type="ECO:0000313" key="3">
    <source>
        <dbReference type="EMBL" id="RDL32939.1"/>
    </source>
</evidence>
<dbReference type="EMBL" id="NPIC01000009">
    <property type="protein sequence ID" value="RDL32939.1"/>
    <property type="molecule type" value="Genomic_DNA"/>
</dbReference>
<feature type="compositionally biased region" description="Pro residues" evidence="2">
    <location>
        <begin position="598"/>
        <end position="608"/>
    </location>
</feature>
<proteinExistence type="predicted"/>
<name>A0A370TE14_9HELO</name>
<feature type="coiled-coil region" evidence="1">
    <location>
        <begin position="249"/>
        <end position="283"/>
    </location>
</feature>
<protein>
    <submittedName>
        <fullName evidence="3">Uncharacterized protein</fullName>
    </submittedName>
</protein>
<feature type="compositionally biased region" description="Polar residues" evidence="2">
    <location>
        <begin position="732"/>
        <end position="741"/>
    </location>
</feature>
<accession>A0A370TE14</accession>
<keyword evidence="4" id="KW-1185">Reference proteome</keyword>
<evidence type="ECO:0000313" key="4">
    <source>
        <dbReference type="Proteomes" id="UP000254866"/>
    </source>
</evidence>
<feature type="compositionally biased region" description="Polar residues" evidence="2">
    <location>
        <begin position="386"/>
        <end position="400"/>
    </location>
</feature>
<organism evidence="3 4">
    <name type="scientific">Venustampulla echinocandica</name>
    <dbReference type="NCBI Taxonomy" id="2656787"/>
    <lineage>
        <taxon>Eukaryota</taxon>
        <taxon>Fungi</taxon>
        <taxon>Dikarya</taxon>
        <taxon>Ascomycota</taxon>
        <taxon>Pezizomycotina</taxon>
        <taxon>Leotiomycetes</taxon>
        <taxon>Helotiales</taxon>
        <taxon>Pleuroascaceae</taxon>
        <taxon>Venustampulla</taxon>
    </lineage>
</organism>
<feature type="compositionally biased region" description="Low complexity" evidence="2">
    <location>
        <begin position="507"/>
        <end position="516"/>
    </location>
</feature>
<evidence type="ECO:0000256" key="2">
    <source>
        <dbReference type="SAM" id="MobiDB-lite"/>
    </source>
</evidence>
<feature type="compositionally biased region" description="Basic and acidic residues" evidence="2">
    <location>
        <begin position="404"/>
        <end position="418"/>
    </location>
</feature>
<feature type="compositionally biased region" description="Acidic residues" evidence="2">
    <location>
        <begin position="778"/>
        <end position="794"/>
    </location>
</feature>
<comment type="caution">
    <text evidence="3">The sequence shown here is derived from an EMBL/GenBank/DDBJ whole genome shotgun (WGS) entry which is preliminary data.</text>
</comment>
<feature type="region of interest" description="Disordered" evidence="2">
    <location>
        <begin position="158"/>
        <end position="198"/>
    </location>
</feature>
<gene>
    <name evidence="3" type="ORF">BP5553_08378</name>
</gene>